<comment type="caution">
    <text evidence="2">The sequence shown here is derived from an EMBL/GenBank/DDBJ whole genome shotgun (WGS) entry which is preliminary data.</text>
</comment>
<organism evidence="2 3">
    <name type="scientific">Acanthoscelides obtectus</name>
    <name type="common">Bean weevil</name>
    <name type="synonym">Bruchus obtectus</name>
    <dbReference type="NCBI Taxonomy" id="200917"/>
    <lineage>
        <taxon>Eukaryota</taxon>
        <taxon>Metazoa</taxon>
        <taxon>Ecdysozoa</taxon>
        <taxon>Arthropoda</taxon>
        <taxon>Hexapoda</taxon>
        <taxon>Insecta</taxon>
        <taxon>Pterygota</taxon>
        <taxon>Neoptera</taxon>
        <taxon>Endopterygota</taxon>
        <taxon>Coleoptera</taxon>
        <taxon>Polyphaga</taxon>
        <taxon>Cucujiformia</taxon>
        <taxon>Chrysomeloidea</taxon>
        <taxon>Chrysomelidae</taxon>
        <taxon>Bruchinae</taxon>
        <taxon>Bruchini</taxon>
        <taxon>Acanthoscelides</taxon>
    </lineage>
</organism>
<gene>
    <name evidence="2" type="ORF">ACAOBT_LOCUS352</name>
</gene>
<reference evidence="2" key="1">
    <citation type="submission" date="2022-03" db="EMBL/GenBank/DDBJ databases">
        <authorList>
            <person name="Sayadi A."/>
        </authorList>
    </citation>
    <scope>NUCLEOTIDE SEQUENCE</scope>
</reference>
<proteinExistence type="inferred from homology"/>
<evidence type="ECO:0000313" key="2">
    <source>
        <dbReference type="EMBL" id="CAH1954039.1"/>
    </source>
</evidence>
<dbReference type="PANTHER" id="PTHR12832:SF11">
    <property type="entry name" value="LD23868P"/>
    <property type="match status" value="1"/>
</dbReference>
<protein>
    <recommendedName>
        <fullName evidence="4">T-complex protein 11-like protein 1</fullName>
    </recommendedName>
</protein>
<accession>A0A9P0JNR7</accession>
<evidence type="ECO:0008006" key="4">
    <source>
        <dbReference type="Google" id="ProtNLM"/>
    </source>
</evidence>
<evidence type="ECO:0000313" key="3">
    <source>
        <dbReference type="Proteomes" id="UP001152888"/>
    </source>
</evidence>
<dbReference type="Proteomes" id="UP001152888">
    <property type="component" value="Unassembled WGS sequence"/>
</dbReference>
<dbReference type="EMBL" id="CAKOFQ010006652">
    <property type="protein sequence ID" value="CAH1954039.1"/>
    <property type="molecule type" value="Genomic_DNA"/>
</dbReference>
<dbReference type="OrthoDB" id="276323at2759"/>
<sequence length="655" mass="73463">MSSAGGESKRTTSRSVNSACECASFAQILSDVKKKLDQCYKIINGQNAKIEELSVTVLELKKLDDRDGIAKASCPANATVSYSDIVKAAPPKENVLLVKPANDAEGDSLKQKLLTKINPEYLQVGLQIHKNSADPTRDVHKNIVLNMSNEKNAASEPKDIENRARTTSECSYTSDDGTSGFTGKRSINGVFKLLRQRTTSQQFMVTSGLTSASPPKFVSLEEIMQAANGMRDMALVHQIVVDKDFRLKRVEPEPDSVQKIIKDTMHKAFWDVLRAQLAEEPPNYTQALNLLEEIKEGLFAVLLPQHTRIRQQISEILDTDLIKQQALQGTLDFKNYAQYVISVMSKLCAPIRDDKINELKETSDVIDTFRGILELLDLMQLDMANFTLQMARPDIIARSVDLERKKFADYLAIQTDGLEHTRKWLLKHINTEEKIPENIEYEKFIRTVVKRAFCQACVELLDWPADTPYPETFMLDEGRLHDLEVGTFRLINIATVLLVTLSNAGADLQSITPFKQACKQHISILLQNVKTDKNLNDTLPNVAEQVVIEVKEAQGKYEIPEMFQGAEANLKQLILDIGKPDHKVKAIVKQRVKDFFLDIIESSTADPQKVPSGLTALQKELTEIAGQFLRIVSHNSSVFCIYYFDIVAEALPKPA</sequence>
<keyword evidence="3" id="KW-1185">Reference proteome</keyword>
<comment type="similarity">
    <text evidence="1">Belongs to the TCP11 family.</text>
</comment>
<evidence type="ECO:0000256" key="1">
    <source>
        <dbReference type="ARBA" id="ARBA00010954"/>
    </source>
</evidence>
<dbReference type="GO" id="GO:0007165">
    <property type="term" value="P:signal transduction"/>
    <property type="evidence" value="ECO:0007669"/>
    <property type="project" value="TreeGrafter"/>
</dbReference>
<dbReference type="Pfam" id="PF05794">
    <property type="entry name" value="Tcp11"/>
    <property type="match status" value="1"/>
</dbReference>
<dbReference type="InterPro" id="IPR008862">
    <property type="entry name" value="Tcp11"/>
</dbReference>
<name>A0A9P0JNR7_ACAOB</name>
<dbReference type="AlphaFoldDB" id="A0A9P0JNR7"/>
<dbReference type="PANTHER" id="PTHR12832">
    <property type="entry name" value="TESTIS-SPECIFIC PROTEIN PBS13 T-COMPLEX 11"/>
    <property type="match status" value="1"/>
</dbReference>